<dbReference type="EMBL" id="JAPDFR010000008">
    <property type="protein sequence ID" value="KAK0384198.1"/>
    <property type="molecule type" value="Genomic_DNA"/>
</dbReference>
<evidence type="ECO:0000313" key="2">
    <source>
        <dbReference type="Proteomes" id="UP001175261"/>
    </source>
</evidence>
<proteinExistence type="predicted"/>
<accession>A0AA39L4U4</accession>
<reference evidence="1" key="1">
    <citation type="submission" date="2022-10" db="EMBL/GenBank/DDBJ databases">
        <title>Determination and structural analysis of whole genome sequence of Sarocladium strictum F4-1.</title>
        <authorList>
            <person name="Hu L."/>
            <person name="Jiang Y."/>
        </authorList>
    </citation>
    <scope>NUCLEOTIDE SEQUENCE</scope>
    <source>
        <strain evidence="1">F4-1</strain>
    </source>
</reference>
<sequence length="107" mass="12332">MIDADVTDSLYAVKIATTIQSTQLHKKRELTVRLTRNKTLSAHLQRDPGRDNAFRPRQLNLHTTHHTLVLLIEQAFLDRVHFDSTLGLFPRNIPQNLYMCCPACLRP</sequence>
<name>A0AA39L4U4_SARSR</name>
<dbReference type="Proteomes" id="UP001175261">
    <property type="component" value="Unassembled WGS sequence"/>
</dbReference>
<gene>
    <name evidence="1" type="ORF">NLU13_8286</name>
</gene>
<organism evidence="1 2">
    <name type="scientific">Sarocladium strictum</name>
    <name type="common">Black bundle disease fungus</name>
    <name type="synonym">Acremonium strictum</name>
    <dbReference type="NCBI Taxonomy" id="5046"/>
    <lineage>
        <taxon>Eukaryota</taxon>
        <taxon>Fungi</taxon>
        <taxon>Dikarya</taxon>
        <taxon>Ascomycota</taxon>
        <taxon>Pezizomycotina</taxon>
        <taxon>Sordariomycetes</taxon>
        <taxon>Hypocreomycetidae</taxon>
        <taxon>Hypocreales</taxon>
        <taxon>Sarocladiaceae</taxon>
        <taxon>Sarocladium</taxon>
    </lineage>
</organism>
<keyword evidence="2" id="KW-1185">Reference proteome</keyword>
<comment type="caution">
    <text evidence="1">The sequence shown here is derived from an EMBL/GenBank/DDBJ whole genome shotgun (WGS) entry which is preliminary data.</text>
</comment>
<protein>
    <submittedName>
        <fullName evidence="1">Uncharacterized protein</fullName>
    </submittedName>
</protein>
<evidence type="ECO:0000313" key="1">
    <source>
        <dbReference type="EMBL" id="KAK0384198.1"/>
    </source>
</evidence>
<dbReference type="AlphaFoldDB" id="A0AA39L4U4"/>